<evidence type="ECO:0000256" key="1">
    <source>
        <dbReference type="SAM" id="MobiDB-lite"/>
    </source>
</evidence>
<dbReference type="AlphaFoldDB" id="A0A8K0JGH8"/>
<dbReference type="Proteomes" id="UP000812966">
    <property type="component" value="Unassembled WGS sequence"/>
</dbReference>
<reference evidence="2" key="1">
    <citation type="submission" date="2020-04" db="EMBL/GenBank/DDBJ databases">
        <title>Analysis of mating type loci in Filobasidium floriforme.</title>
        <authorList>
            <person name="Nowrousian M."/>
        </authorList>
    </citation>
    <scope>NUCLEOTIDE SEQUENCE</scope>
    <source>
        <strain evidence="2">CBS 6242</strain>
    </source>
</reference>
<feature type="region of interest" description="Disordered" evidence="1">
    <location>
        <begin position="1"/>
        <end position="53"/>
    </location>
</feature>
<protein>
    <submittedName>
        <fullName evidence="2">Uncharacterized protein</fullName>
    </submittedName>
</protein>
<proteinExistence type="predicted"/>
<sequence length="109" mass="12133">MSEEERKPDVQSTPPKKRKQPAGNTDSPSPSKHRKTHGTGQLPPPGFTGTVLPANHPTVIYEILERAIEEATPEHRKIVAERYGIEAKTLHYAWRTIKKNALNAFKGGL</sequence>
<keyword evidence="3" id="KW-1185">Reference proteome</keyword>
<organism evidence="2 3">
    <name type="scientific">Filobasidium floriforme</name>
    <dbReference type="NCBI Taxonomy" id="5210"/>
    <lineage>
        <taxon>Eukaryota</taxon>
        <taxon>Fungi</taxon>
        <taxon>Dikarya</taxon>
        <taxon>Basidiomycota</taxon>
        <taxon>Agaricomycotina</taxon>
        <taxon>Tremellomycetes</taxon>
        <taxon>Filobasidiales</taxon>
        <taxon>Filobasidiaceae</taxon>
        <taxon>Filobasidium</taxon>
    </lineage>
</organism>
<evidence type="ECO:0000313" key="3">
    <source>
        <dbReference type="Proteomes" id="UP000812966"/>
    </source>
</evidence>
<dbReference type="EMBL" id="JABELV010000150">
    <property type="protein sequence ID" value="KAG7529434.1"/>
    <property type="molecule type" value="Genomic_DNA"/>
</dbReference>
<accession>A0A8K0JGH8</accession>
<comment type="caution">
    <text evidence="2">The sequence shown here is derived from an EMBL/GenBank/DDBJ whole genome shotgun (WGS) entry which is preliminary data.</text>
</comment>
<gene>
    <name evidence="2" type="ORF">FFLO_05662</name>
</gene>
<name>A0A8K0JGH8_9TREE</name>
<evidence type="ECO:0000313" key="2">
    <source>
        <dbReference type="EMBL" id="KAG7529434.1"/>
    </source>
</evidence>